<accession>A0A6A6K9S5</accession>
<dbReference type="SUPFAM" id="SSF52047">
    <property type="entry name" value="RNI-like"/>
    <property type="match status" value="1"/>
</dbReference>
<dbReference type="InterPro" id="IPR044809">
    <property type="entry name" value="AUF1-like"/>
</dbReference>
<dbReference type="PANTHER" id="PTHR31215">
    <property type="entry name" value="OS05G0510400 PROTEIN-RELATED"/>
    <property type="match status" value="1"/>
</dbReference>
<dbReference type="Proteomes" id="UP000467840">
    <property type="component" value="Chromosome 12"/>
</dbReference>
<organism evidence="1 2">
    <name type="scientific">Hevea brasiliensis</name>
    <name type="common">Para rubber tree</name>
    <name type="synonym">Siphonia brasiliensis</name>
    <dbReference type="NCBI Taxonomy" id="3981"/>
    <lineage>
        <taxon>Eukaryota</taxon>
        <taxon>Viridiplantae</taxon>
        <taxon>Streptophyta</taxon>
        <taxon>Embryophyta</taxon>
        <taxon>Tracheophyta</taxon>
        <taxon>Spermatophyta</taxon>
        <taxon>Magnoliopsida</taxon>
        <taxon>eudicotyledons</taxon>
        <taxon>Gunneridae</taxon>
        <taxon>Pentapetalae</taxon>
        <taxon>rosids</taxon>
        <taxon>fabids</taxon>
        <taxon>Malpighiales</taxon>
        <taxon>Euphorbiaceae</taxon>
        <taxon>Crotonoideae</taxon>
        <taxon>Micrandreae</taxon>
        <taxon>Hevea</taxon>
    </lineage>
</organism>
<dbReference type="EMBL" id="JAAGAX010000018">
    <property type="protein sequence ID" value="KAF2285164.1"/>
    <property type="molecule type" value="Genomic_DNA"/>
</dbReference>
<protein>
    <recommendedName>
        <fullName evidence="3">FBD domain-containing protein</fullName>
    </recommendedName>
</protein>
<proteinExistence type="predicted"/>
<reference evidence="1 2" key="1">
    <citation type="journal article" date="2020" name="Mol. Plant">
        <title>The Chromosome-Based Rubber Tree Genome Provides New Insights into Spurge Genome Evolution and Rubber Biosynthesis.</title>
        <authorList>
            <person name="Liu J."/>
            <person name="Shi C."/>
            <person name="Shi C.C."/>
            <person name="Li W."/>
            <person name="Zhang Q.J."/>
            <person name="Zhang Y."/>
            <person name="Li K."/>
            <person name="Lu H.F."/>
            <person name="Shi C."/>
            <person name="Zhu S.T."/>
            <person name="Xiao Z.Y."/>
            <person name="Nan H."/>
            <person name="Yue Y."/>
            <person name="Zhu X.G."/>
            <person name="Wu Y."/>
            <person name="Hong X.N."/>
            <person name="Fan G.Y."/>
            <person name="Tong Y."/>
            <person name="Zhang D."/>
            <person name="Mao C.L."/>
            <person name="Liu Y.L."/>
            <person name="Hao S.J."/>
            <person name="Liu W.Q."/>
            <person name="Lv M.Q."/>
            <person name="Zhang H.B."/>
            <person name="Liu Y."/>
            <person name="Hu-Tang G.R."/>
            <person name="Wang J.P."/>
            <person name="Wang J.H."/>
            <person name="Sun Y.H."/>
            <person name="Ni S.B."/>
            <person name="Chen W.B."/>
            <person name="Zhang X.C."/>
            <person name="Jiao Y.N."/>
            <person name="Eichler E.E."/>
            <person name="Li G.H."/>
            <person name="Liu X."/>
            <person name="Gao L.Z."/>
        </authorList>
    </citation>
    <scope>NUCLEOTIDE SEQUENCE [LARGE SCALE GENOMIC DNA]</scope>
    <source>
        <strain evidence="2">cv. GT1</strain>
        <tissue evidence="1">Leaf</tissue>
    </source>
</reference>
<evidence type="ECO:0000313" key="1">
    <source>
        <dbReference type="EMBL" id="KAF2285164.1"/>
    </source>
</evidence>
<dbReference type="AlphaFoldDB" id="A0A6A6K9S5"/>
<evidence type="ECO:0000313" key="2">
    <source>
        <dbReference type="Proteomes" id="UP000467840"/>
    </source>
</evidence>
<evidence type="ECO:0008006" key="3">
    <source>
        <dbReference type="Google" id="ProtNLM"/>
    </source>
</evidence>
<sequence>MSYDDVEDEADDLYLTDVGFVNEWLPRVFRELRSLSISDFWIQSCWRRSDILALLSSCCHSLCELEVKNAWLSINGLNPMPMLTSLTLESVRLDDEDLSKVNHCFPCLQVLNLIGVGGLTEPKIQLFHLRKCQWTVSNAPQSLTIFAPKLVKLELNCIEPRSLVLETPLLSDFYLSLRKANKFESHTGMQGLKEFVAQLVIRDIDVTLLFIFTILDKCTNLSDVALLIHYEVDPKIASNFISRCTADRPRVRWRWGIWNTGAIDTWTSDSI</sequence>
<comment type="caution">
    <text evidence="1">The sequence shown here is derived from an EMBL/GenBank/DDBJ whole genome shotgun (WGS) entry which is preliminary data.</text>
</comment>
<gene>
    <name evidence="1" type="ORF">GH714_038907</name>
</gene>
<dbReference type="Gene3D" id="3.80.10.10">
    <property type="entry name" value="Ribonuclease Inhibitor"/>
    <property type="match status" value="1"/>
</dbReference>
<name>A0A6A6K9S5_HEVBR</name>
<keyword evidence="2" id="KW-1185">Reference proteome</keyword>
<dbReference type="InterPro" id="IPR032675">
    <property type="entry name" value="LRR_dom_sf"/>
</dbReference>